<dbReference type="OrthoDB" id="2401468at2759"/>
<dbReference type="CDD" id="cd12087">
    <property type="entry name" value="TM_EGFR-like"/>
    <property type="match status" value="1"/>
</dbReference>
<evidence type="ECO:0000256" key="3">
    <source>
        <dbReference type="SAM" id="MobiDB-lite"/>
    </source>
</evidence>
<feature type="region of interest" description="Disordered" evidence="3">
    <location>
        <begin position="335"/>
        <end position="374"/>
    </location>
</feature>
<keyword evidence="4" id="KW-0812">Transmembrane</keyword>
<accession>A0A9P6KDF1</accession>
<dbReference type="Gene3D" id="2.120.10.80">
    <property type="entry name" value="Kelch-type beta propeller"/>
    <property type="match status" value="1"/>
</dbReference>
<evidence type="ECO:0008006" key="7">
    <source>
        <dbReference type="Google" id="ProtNLM"/>
    </source>
</evidence>
<feature type="region of interest" description="Disordered" evidence="3">
    <location>
        <begin position="468"/>
        <end position="487"/>
    </location>
</feature>
<evidence type="ECO:0000256" key="2">
    <source>
        <dbReference type="ARBA" id="ARBA00022737"/>
    </source>
</evidence>
<feature type="region of interest" description="Disordered" evidence="3">
    <location>
        <begin position="499"/>
        <end position="630"/>
    </location>
</feature>
<keyword evidence="1" id="KW-0880">Kelch repeat</keyword>
<dbReference type="InterPro" id="IPR015915">
    <property type="entry name" value="Kelch-typ_b-propeller"/>
</dbReference>
<dbReference type="SUPFAM" id="SSF50965">
    <property type="entry name" value="Galactose oxidase, central domain"/>
    <property type="match status" value="1"/>
</dbReference>
<keyword evidence="4" id="KW-1133">Transmembrane helix</keyword>
<evidence type="ECO:0000313" key="6">
    <source>
        <dbReference type="Proteomes" id="UP000780801"/>
    </source>
</evidence>
<reference evidence="5" key="1">
    <citation type="journal article" date="2020" name="Fungal Divers.">
        <title>Resolving the Mortierellaceae phylogeny through synthesis of multi-gene phylogenetics and phylogenomics.</title>
        <authorList>
            <person name="Vandepol N."/>
            <person name="Liber J."/>
            <person name="Desiro A."/>
            <person name="Na H."/>
            <person name="Kennedy M."/>
            <person name="Barry K."/>
            <person name="Grigoriev I.V."/>
            <person name="Miller A.N."/>
            <person name="O'Donnell K."/>
            <person name="Stajich J.E."/>
            <person name="Bonito G."/>
        </authorList>
    </citation>
    <scope>NUCLEOTIDE SEQUENCE</scope>
    <source>
        <strain evidence="5">KOD1015</strain>
    </source>
</reference>
<keyword evidence="4" id="KW-0472">Membrane</keyword>
<feature type="compositionally biased region" description="Polar residues" evidence="3">
    <location>
        <begin position="469"/>
        <end position="479"/>
    </location>
</feature>
<feature type="region of interest" description="Disordered" evidence="3">
    <location>
        <begin position="409"/>
        <end position="453"/>
    </location>
</feature>
<dbReference type="AlphaFoldDB" id="A0A9P6KDF1"/>
<dbReference type="Proteomes" id="UP000780801">
    <property type="component" value="Unassembled WGS sequence"/>
</dbReference>
<gene>
    <name evidence="5" type="ORF">BGW38_002392</name>
</gene>
<sequence length="687" mass="76383">MVSWRQVIVYGQWQSLLTLMTTLVSAQRYVPFSAWDSAFAFDDGRVLYIQGGKSLNNAAQVTSQMFSIDLTIPWYTSSVPFKKLNGPGGNEYISATLTVDKQRIILFGTKDSKEYDVVKGTWRNITIKVIADQHSPGSAIANPNTGKIYGLDGYKNFFTKPEPLQMHEYDPSNGAVKIIPMAPTINEPLTEIQVSWNPSTNKMAIFGKDPENTRYQHYRTWDATGGWSNTPTKGDIPFDRNNACLVSAYNGTKLLLFAGTIPGKYLDDIYIFDVATATWTQGTNAGAAQSRLSPSCAVSNDQLITWGGRTMDGEVSSNIVLVYNIKTDKWQPTYTPRSLMEPSPSQSLSLSTTTTQTTFVETHKPSNSDGNVSKASSTNLAMIIGIASGGLLAIACIAGLFILFRRKRQDQPGKEKIRSRGRDRDSSPRLMMGRKQSDEMPESDSNSDEDSNQYHRRYQSVPMRHAMNEVQSQQKSTPTGRAPQNMDNWDSQFMVSEHSTRRQPEDTSGVTTTGDPFTYNRTRGKDETMAVNTDPNRQSYVRPGNGPTMARRGLFRPGHEIPMAIPIRDPQHPRGYGNVDPRSSLISGYSIPQKTSLQLDRGSNDRHRSLRSQTGSNGSEMGWSDSNDGTTLVHEYSGQFDRSMVALGNQPKGEARYSDQYQTPLSAHERNSNESSHMMPGSSLRRP</sequence>
<keyword evidence="2" id="KW-0677">Repeat</keyword>
<feature type="compositionally biased region" description="Basic and acidic residues" evidence="3">
    <location>
        <begin position="409"/>
        <end position="427"/>
    </location>
</feature>
<name>A0A9P6KDF1_9FUNG</name>
<dbReference type="EMBL" id="JAABOA010001836">
    <property type="protein sequence ID" value="KAF9580811.1"/>
    <property type="molecule type" value="Genomic_DNA"/>
</dbReference>
<dbReference type="PANTHER" id="PTHR46647">
    <property type="entry name" value="RAB9 EFFECTOR PROTEIN WITH KELCH MOTIFS"/>
    <property type="match status" value="1"/>
</dbReference>
<feature type="compositionally biased region" description="Polar residues" evidence="3">
    <location>
        <begin position="530"/>
        <end position="539"/>
    </location>
</feature>
<feature type="compositionally biased region" description="Polar residues" evidence="3">
    <location>
        <begin position="506"/>
        <end position="521"/>
    </location>
</feature>
<feature type="non-terminal residue" evidence="5">
    <location>
        <position position="687"/>
    </location>
</feature>
<proteinExistence type="predicted"/>
<organism evidence="5 6">
    <name type="scientific">Lunasporangiospora selenospora</name>
    <dbReference type="NCBI Taxonomy" id="979761"/>
    <lineage>
        <taxon>Eukaryota</taxon>
        <taxon>Fungi</taxon>
        <taxon>Fungi incertae sedis</taxon>
        <taxon>Mucoromycota</taxon>
        <taxon>Mortierellomycotina</taxon>
        <taxon>Mortierellomycetes</taxon>
        <taxon>Mortierellales</taxon>
        <taxon>Mortierellaceae</taxon>
        <taxon>Lunasporangiospora</taxon>
    </lineage>
</organism>
<evidence type="ECO:0000256" key="4">
    <source>
        <dbReference type="SAM" id="Phobius"/>
    </source>
</evidence>
<comment type="caution">
    <text evidence="5">The sequence shown here is derived from an EMBL/GenBank/DDBJ whole genome shotgun (WGS) entry which is preliminary data.</text>
</comment>
<feature type="compositionally biased region" description="Acidic residues" evidence="3">
    <location>
        <begin position="439"/>
        <end position="451"/>
    </location>
</feature>
<evidence type="ECO:0000313" key="5">
    <source>
        <dbReference type="EMBL" id="KAF9580811.1"/>
    </source>
</evidence>
<feature type="compositionally biased region" description="Polar residues" evidence="3">
    <location>
        <begin position="611"/>
        <end position="630"/>
    </location>
</feature>
<evidence type="ECO:0000256" key="1">
    <source>
        <dbReference type="ARBA" id="ARBA00022441"/>
    </source>
</evidence>
<keyword evidence="6" id="KW-1185">Reference proteome</keyword>
<feature type="compositionally biased region" description="Polar residues" evidence="3">
    <location>
        <begin position="584"/>
        <end position="598"/>
    </location>
</feature>
<dbReference type="InterPro" id="IPR011043">
    <property type="entry name" value="Gal_Oxase/kelch_b-propeller"/>
</dbReference>
<feature type="transmembrane region" description="Helical" evidence="4">
    <location>
        <begin position="380"/>
        <end position="404"/>
    </location>
</feature>
<dbReference type="InterPro" id="IPR052124">
    <property type="entry name" value="Rab9_kelch_effector"/>
</dbReference>
<dbReference type="PANTHER" id="PTHR46647:SF1">
    <property type="entry name" value="RAB9 EFFECTOR PROTEIN WITH KELCH MOTIFS"/>
    <property type="match status" value="1"/>
</dbReference>
<feature type="compositionally biased region" description="Low complexity" evidence="3">
    <location>
        <begin position="342"/>
        <end position="358"/>
    </location>
</feature>
<feature type="region of interest" description="Disordered" evidence="3">
    <location>
        <begin position="643"/>
        <end position="687"/>
    </location>
</feature>
<dbReference type="Pfam" id="PF24681">
    <property type="entry name" value="Kelch_KLHDC2_KLHL20_DRC7"/>
    <property type="match status" value="1"/>
</dbReference>
<protein>
    <recommendedName>
        <fullName evidence="7">Kelch motif-containing protein</fullName>
    </recommendedName>
</protein>